<dbReference type="eggNOG" id="ENOG502RNA9">
    <property type="taxonomic scope" value="Eukaryota"/>
</dbReference>
<reference evidence="3" key="5">
    <citation type="submission" date="2015-06" db="UniProtKB">
        <authorList>
            <consortium name="EnsemblFungi"/>
        </authorList>
    </citation>
    <scope>IDENTIFICATION</scope>
    <source>
        <strain evidence="3">ATCC 64411</strain>
    </source>
</reference>
<reference evidence="2" key="2">
    <citation type="submission" date="2010-05" db="EMBL/GenBank/DDBJ databases">
        <title>The Genome Sequence of Magnaporthe poae strain ATCC 64411.</title>
        <authorList>
            <consortium name="The Broad Institute Genome Sequencing Platform"/>
            <consortium name="Broad Institute Genome Sequencing Center for Infectious Disease"/>
            <person name="Ma L.-J."/>
            <person name="Dead R."/>
            <person name="Young S."/>
            <person name="Zeng Q."/>
            <person name="Koehrsen M."/>
            <person name="Alvarado L."/>
            <person name="Berlin A."/>
            <person name="Chapman S.B."/>
            <person name="Chen Z."/>
            <person name="Freedman E."/>
            <person name="Gellesch M."/>
            <person name="Goldberg J."/>
            <person name="Griggs A."/>
            <person name="Gujja S."/>
            <person name="Heilman E.R."/>
            <person name="Heiman D."/>
            <person name="Hepburn T."/>
            <person name="Howarth C."/>
            <person name="Jen D."/>
            <person name="Larson L."/>
            <person name="Mehta T."/>
            <person name="Neiman D."/>
            <person name="Pearson M."/>
            <person name="Roberts A."/>
            <person name="Saif S."/>
            <person name="Shea T."/>
            <person name="Shenoy N."/>
            <person name="Sisk P."/>
            <person name="Stolte C."/>
            <person name="Sykes S."/>
            <person name="Walk T."/>
            <person name="White J."/>
            <person name="Yandava C."/>
            <person name="Haas B."/>
            <person name="Nusbaum C."/>
            <person name="Birren B."/>
        </authorList>
    </citation>
    <scope>NUCLEOTIDE SEQUENCE</scope>
    <source>
        <strain evidence="2">ATCC 64411</strain>
    </source>
</reference>
<dbReference type="Proteomes" id="UP000011715">
    <property type="component" value="Unassembled WGS sequence"/>
</dbReference>
<accession>A0A0C4DYA2</accession>
<reference evidence="3" key="4">
    <citation type="journal article" date="2015" name="G3 (Bethesda)">
        <title>Genome sequences of three phytopathogenic species of the Magnaporthaceae family of fungi.</title>
        <authorList>
            <person name="Okagaki L.H."/>
            <person name="Nunes C.C."/>
            <person name="Sailsbery J."/>
            <person name="Clay B."/>
            <person name="Brown D."/>
            <person name="John T."/>
            <person name="Oh Y."/>
            <person name="Young N."/>
            <person name="Fitzgerald M."/>
            <person name="Haas B.J."/>
            <person name="Zeng Q."/>
            <person name="Young S."/>
            <person name="Adiconis X."/>
            <person name="Fan L."/>
            <person name="Levin J.Z."/>
            <person name="Mitchell T.K."/>
            <person name="Okubara P.A."/>
            <person name="Farman M.L."/>
            <person name="Kohn L.M."/>
            <person name="Birren B."/>
            <person name="Ma L.-J."/>
            <person name="Dean R.A."/>
        </authorList>
    </citation>
    <scope>NUCLEOTIDE SEQUENCE</scope>
    <source>
        <strain evidence="3">ATCC 64411 / 73-15</strain>
    </source>
</reference>
<dbReference type="AlphaFoldDB" id="A0A0C4DYA2"/>
<name>A0A0C4DYA2_MAGP6</name>
<dbReference type="EMBL" id="ADBL01001176">
    <property type="status" value="NOT_ANNOTATED_CDS"/>
    <property type="molecule type" value="Genomic_DNA"/>
</dbReference>
<reference evidence="2" key="3">
    <citation type="submission" date="2011-03" db="EMBL/GenBank/DDBJ databases">
        <title>Annotation of Magnaporthe poae ATCC 64411.</title>
        <authorList>
            <person name="Ma L.-J."/>
            <person name="Dead R."/>
            <person name="Young S.K."/>
            <person name="Zeng Q."/>
            <person name="Gargeya S."/>
            <person name="Fitzgerald M."/>
            <person name="Haas B."/>
            <person name="Abouelleil A."/>
            <person name="Alvarado L."/>
            <person name="Arachchi H.M."/>
            <person name="Berlin A."/>
            <person name="Brown A."/>
            <person name="Chapman S.B."/>
            <person name="Chen Z."/>
            <person name="Dunbar C."/>
            <person name="Freedman E."/>
            <person name="Gearin G."/>
            <person name="Gellesch M."/>
            <person name="Goldberg J."/>
            <person name="Griggs A."/>
            <person name="Gujja S."/>
            <person name="Heiman D."/>
            <person name="Howarth C."/>
            <person name="Larson L."/>
            <person name="Lui A."/>
            <person name="MacDonald P.J.P."/>
            <person name="Mehta T."/>
            <person name="Montmayeur A."/>
            <person name="Murphy C."/>
            <person name="Neiman D."/>
            <person name="Pearson M."/>
            <person name="Priest M."/>
            <person name="Roberts A."/>
            <person name="Saif S."/>
            <person name="Shea T."/>
            <person name="Shenoy N."/>
            <person name="Sisk P."/>
            <person name="Stolte C."/>
            <person name="Sykes S."/>
            <person name="Yandava C."/>
            <person name="Wortman J."/>
            <person name="Nusbaum C."/>
            <person name="Birren B."/>
        </authorList>
    </citation>
    <scope>NUCLEOTIDE SEQUENCE</scope>
    <source>
        <strain evidence="2">ATCC 64411</strain>
    </source>
</reference>
<evidence type="ECO:0000313" key="3">
    <source>
        <dbReference type="EnsemblFungi" id="MAPG_05014T0"/>
    </source>
</evidence>
<dbReference type="OrthoDB" id="10462453at2759"/>
<feature type="region of interest" description="Disordered" evidence="1">
    <location>
        <begin position="68"/>
        <end position="90"/>
    </location>
</feature>
<reference evidence="4" key="1">
    <citation type="submission" date="2010-05" db="EMBL/GenBank/DDBJ databases">
        <title>The genome sequence of Magnaporthe poae strain ATCC 64411.</title>
        <authorList>
            <person name="Ma L.-J."/>
            <person name="Dead R."/>
            <person name="Young S."/>
            <person name="Zeng Q."/>
            <person name="Koehrsen M."/>
            <person name="Alvarado L."/>
            <person name="Berlin A."/>
            <person name="Chapman S.B."/>
            <person name="Chen Z."/>
            <person name="Freedman E."/>
            <person name="Gellesch M."/>
            <person name="Goldberg J."/>
            <person name="Griggs A."/>
            <person name="Gujja S."/>
            <person name="Heilman E.R."/>
            <person name="Heiman D."/>
            <person name="Hepburn T."/>
            <person name="Howarth C."/>
            <person name="Jen D."/>
            <person name="Larson L."/>
            <person name="Mehta T."/>
            <person name="Neiman D."/>
            <person name="Pearson M."/>
            <person name="Roberts A."/>
            <person name="Saif S."/>
            <person name="Shea T."/>
            <person name="Shenoy N."/>
            <person name="Sisk P."/>
            <person name="Stolte C."/>
            <person name="Sykes S."/>
            <person name="Walk T."/>
            <person name="White J."/>
            <person name="Yandava C."/>
            <person name="Haas B."/>
            <person name="Nusbaum C."/>
            <person name="Birren B."/>
        </authorList>
    </citation>
    <scope>NUCLEOTIDE SEQUENCE [LARGE SCALE GENOMIC DNA]</scope>
    <source>
        <strain evidence="4">ATCC 64411 / 73-15</strain>
    </source>
</reference>
<evidence type="ECO:0000256" key="1">
    <source>
        <dbReference type="SAM" id="MobiDB-lite"/>
    </source>
</evidence>
<protein>
    <submittedName>
        <fullName evidence="2 3">Uncharacterized protein</fullName>
    </submittedName>
</protein>
<dbReference type="VEuPathDB" id="FungiDB:MAPG_05014"/>
<organism evidence="3 4">
    <name type="scientific">Magnaporthiopsis poae (strain ATCC 64411 / 73-15)</name>
    <name type="common">Kentucky bluegrass fungus</name>
    <name type="synonym">Magnaporthe poae</name>
    <dbReference type="NCBI Taxonomy" id="644358"/>
    <lineage>
        <taxon>Eukaryota</taxon>
        <taxon>Fungi</taxon>
        <taxon>Dikarya</taxon>
        <taxon>Ascomycota</taxon>
        <taxon>Pezizomycotina</taxon>
        <taxon>Sordariomycetes</taxon>
        <taxon>Sordariomycetidae</taxon>
        <taxon>Magnaporthales</taxon>
        <taxon>Magnaporthaceae</taxon>
        <taxon>Magnaporthiopsis</taxon>
    </lineage>
</organism>
<dbReference type="EMBL" id="GL876969">
    <property type="protein sequence ID" value="KLU85995.1"/>
    <property type="molecule type" value="Genomic_DNA"/>
</dbReference>
<dbReference type="EMBL" id="ADBL01001177">
    <property type="status" value="NOT_ANNOTATED_CDS"/>
    <property type="molecule type" value="Genomic_DNA"/>
</dbReference>
<feature type="compositionally biased region" description="Gly residues" evidence="1">
    <location>
        <begin position="68"/>
        <end position="84"/>
    </location>
</feature>
<evidence type="ECO:0000313" key="4">
    <source>
        <dbReference type="Proteomes" id="UP000011715"/>
    </source>
</evidence>
<sequence length="141" mass="14674">MPHSVKHKSSSKQGTTANYITGAANNMAAFASNLDAVQATTMMQVWHEERDPSNLTFSECTQLMGELGSSGGGGAAASAGGGGKSKSSSRIASSMSLMRFVAPSTTILDGTPAALDDVRPSHRVMNLAKNVRDGIREALKM</sequence>
<gene>
    <name evidence="2" type="ORF">MAPG_05014</name>
</gene>
<evidence type="ECO:0000313" key="2">
    <source>
        <dbReference type="EMBL" id="KLU85995.1"/>
    </source>
</evidence>
<proteinExistence type="predicted"/>
<dbReference type="EnsemblFungi" id="MAPG_05014T0">
    <property type="protein sequence ID" value="MAPG_05014T0"/>
    <property type="gene ID" value="MAPG_05014"/>
</dbReference>
<keyword evidence="4" id="KW-1185">Reference proteome</keyword>